<name>A0A9Q0KPP1_9MAGN</name>
<dbReference type="Pfam" id="PF13041">
    <property type="entry name" value="PPR_2"/>
    <property type="match status" value="2"/>
</dbReference>
<dbReference type="FunFam" id="1.25.40.10:FF:000366">
    <property type="entry name" value="Pentatricopeptide (PPR) repeat-containing protein"/>
    <property type="match status" value="1"/>
</dbReference>
<dbReference type="OrthoDB" id="185373at2759"/>
<reference evidence="4" key="1">
    <citation type="journal article" date="2023" name="Plant J.">
        <title>The genome of the king protea, Protea cynaroides.</title>
        <authorList>
            <person name="Chang J."/>
            <person name="Duong T.A."/>
            <person name="Schoeman C."/>
            <person name="Ma X."/>
            <person name="Roodt D."/>
            <person name="Barker N."/>
            <person name="Li Z."/>
            <person name="Van de Peer Y."/>
            <person name="Mizrachi E."/>
        </authorList>
    </citation>
    <scope>NUCLEOTIDE SEQUENCE</scope>
    <source>
        <tissue evidence="4">Young leaves</tissue>
    </source>
</reference>
<dbReference type="PROSITE" id="PS51375">
    <property type="entry name" value="PPR"/>
    <property type="match status" value="4"/>
</dbReference>
<keyword evidence="5" id="KW-1185">Reference proteome</keyword>
<comment type="caution">
    <text evidence="4">The sequence shown here is derived from an EMBL/GenBank/DDBJ whole genome shotgun (WGS) entry which is preliminary data.</text>
</comment>
<dbReference type="Pfam" id="PF14432">
    <property type="entry name" value="DYW_deaminase"/>
    <property type="match status" value="1"/>
</dbReference>
<feature type="repeat" description="PPR" evidence="2">
    <location>
        <begin position="104"/>
        <end position="138"/>
    </location>
</feature>
<dbReference type="Gene3D" id="1.25.40.10">
    <property type="entry name" value="Tetratricopeptide repeat domain"/>
    <property type="match status" value="3"/>
</dbReference>
<organism evidence="4 5">
    <name type="scientific">Protea cynaroides</name>
    <dbReference type="NCBI Taxonomy" id="273540"/>
    <lineage>
        <taxon>Eukaryota</taxon>
        <taxon>Viridiplantae</taxon>
        <taxon>Streptophyta</taxon>
        <taxon>Embryophyta</taxon>
        <taxon>Tracheophyta</taxon>
        <taxon>Spermatophyta</taxon>
        <taxon>Magnoliopsida</taxon>
        <taxon>Proteales</taxon>
        <taxon>Proteaceae</taxon>
        <taxon>Protea</taxon>
    </lineage>
</organism>
<feature type="repeat" description="PPR" evidence="2">
    <location>
        <begin position="306"/>
        <end position="340"/>
    </location>
</feature>
<dbReference type="Proteomes" id="UP001141806">
    <property type="component" value="Unassembled WGS sequence"/>
</dbReference>
<dbReference type="PANTHER" id="PTHR47926:SF447">
    <property type="entry name" value="DYW DOMAIN-CONTAINING PROTEIN"/>
    <property type="match status" value="1"/>
</dbReference>
<evidence type="ECO:0000259" key="3">
    <source>
        <dbReference type="Pfam" id="PF14432"/>
    </source>
</evidence>
<dbReference type="PANTHER" id="PTHR47926">
    <property type="entry name" value="PENTATRICOPEPTIDE REPEAT-CONTAINING PROTEIN"/>
    <property type="match status" value="1"/>
</dbReference>
<evidence type="ECO:0000313" key="4">
    <source>
        <dbReference type="EMBL" id="KAJ4974568.1"/>
    </source>
</evidence>
<dbReference type="InterPro" id="IPR046848">
    <property type="entry name" value="E_motif"/>
</dbReference>
<dbReference type="FunFam" id="1.25.40.10:FF:000344">
    <property type="entry name" value="Pentatricopeptide repeat-containing protein"/>
    <property type="match status" value="1"/>
</dbReference>
<dbReference type="AlphaFoldDB" id="A0A9Q0KPP1"/>
<dbReference type="EMBL" id="JAMYWD010000004">
    <property type="protein sequence ID" value="KAJ4974568.1"/>
    <property type="molecule type" value="Genomic_DNA"/>
</dbReference>
<dbReference type="GO" id="GO:0003723">
    <property type="term" value="F:RNA binding"/>
    <property type="evidence" value="ECO:0007669"/>
    <property type="project" value="InterPro"/>
</dbReference>
<dbReference type="FunFam" id="1.25.40.10:FF:000031">
    <property type="entry name" value="Pentatricopeptide repeat-containing protein mitochondrial"/>
    <property type="match status" value="1"/>
</dbReference>
<protein>
    <recommendedName>
        <fullName evidence="3">DYW domain-containing protein</fullName>
    </recommendedName>
</protein>
<evidence type="ECO:0000256" key="1">
    <source>
        <dbReference type="ARBA" id="ARBA00022737"/>
    </source>
</evidence>
<accession>A0A9Q0KPP1</accession>
<dbReference type="GO" id="GO:0009451">
    <property type="term" value="P:RNA modification"/>
    <property type="evidence" value="ECO:0007669"/>
    <property type="project" value="InterPro"/>
</dbReference>
<dbReference type="InterPro" id="IPR046960">
    <property type="entry name" value="PPR_At4g14850-like_plant"/>
</dbReference>
<feature type="repeat" description="PPR" evidence="2">
    <location>
        <begin position="341"/>
        <end position="375"/>
    </location>
</feature>
<dbReference type="InterPro" id="IPR002885">
    <property type="entry name" value="PPR_rpt"/>
</dbReference>
<evidence type="ECO:0000256" key="2">
    <source>
        <dbReference type="PROSITE-ProRule" id="PRU00708"/>
    </source>
</evidence>
<feature type="repeat" description="PPR" evidence="2">
    <location>
        <begin position="205"/>
        <end position="239"/>
    </location>
</feature>
<evidence type="ECO:0000313" key="5">
    <source>
        <dbReference type="Proteomes" id="UP001141806"/>
    </source>
</evidence>
<proteinExistence type="predicted"/>
<sequence>MARPLKPIIFSLQISSGCLRECLSQCFPISTSAAVQLQMDREHHLTLLNNITGSNHIKQFFGQLIINKLPIDGMSLMKLIDISFSSNVLGPAALLFMQFREFINSELCNFMVRSYTHSNKHLQSILVFTQMHNNGFLPDNSTFPAVLKSVAHLYRRRFGKSIHGSIIQMGFHSDVYINTALVHMYATCLSIGEAHRLFDEMPERNSVSWNALITGYGHNRMFREAIDVFREMQASNVQPGEVTMVAVLSACAHLGALNKGKWIHDYIKQNRLRLNVFVGTALIDMYAKCGVVHEAEKVFEAMRVKNPYTWNVLISGYAMNGEGFAALEVLSKMLMENVKPDGVTFLAVLCACCHQGLTDEGRRYFTSMENFGLRPGIEHYGCMVDLLGRAGFLEEAQELIRTMPLKSDSIVWRALLSACRIHGNIQMGELAIHNLLELEPYNGENYVLLSNLYAQDRRWIKMGEVRQTMNHKGIRKVPGCSSIEIDNMVYEFVVSESREIEFEEVYDMLADMKKALKLAGYVADTNMVSYDVEEEEKEHSLMYHSEKLALAFGLLRTSSNISLRIVKNLRICKDCHDFFKSVSKVYGRQIVVRDRKRFHHFVGGDCSCKDYW</sequence>
<feature type="domain" description="DYW" evidence="3">
    <location>
        <begin position="520"/>
        <end position="612"/>
    </location>
</feature>
<dbReference type="NCBIfam" id="TIGR00756">
    <property type="entry name" value="PPR"/>
    <property type="match status" value="3"/>
</dbReference>
<dbReference type="Pfam" id="PF20431">
    <property type="entry name" value="E_motif"/>
    <property type="match status" value="1"/>
</dbReference>
<dbReference type="PROSITE" id="PS51257">
    <property type="entry name" value="PROKAR_LIPOPROTEIN"/>
    <property type="match status" value="1"/>
</dbReference>
<dbReference type="InterPro" id="IPR011990">
    <property type="entry name" value="TPR-like_helical_dom_sf"/>
</dbReference>
<dbReference type="InterPro" id="IPR032867">
    <property type="entry name" value="DYW_dom"/>
</dbReference>
<dbReference type="Pfam" id="PF01535">
    <property type="entry name" value="PPR"/>
    <property type="match status" value="2"/>
</dbReference>
<gene>
    <name evidence="4" type="ORF">NE237_007742</name>
</gene>
<dbReference type="GO" id="GO:0008270">
    <property type="term" value="F:zinc ion binding"/>
    <property type="evidence" value="ECO:0007669"/>
    <property type="project" value="InterPro"/>
</dbReference>
<keyword evidence="1" id="KW-0677">Repeat</keyword>